<dbReference type="AlphaFoldDB" id="A0A0D3I4H9"/>
<evidence type="ECO:0000256" key="7">
    <source>
        <dbReference type="SAM" id="SignalP"/>
    </source>
</evidence>
<dbReference type="STRING" id="2903.R1DBG6"/>
<sequence>MIVLLCFSLVPQPAGLRRWSAAARRLAQLTRLRPPEDECVIDPPCAPSGDIIFLRHGESEWNAANRFTGWVDVPLTQRGEAEALDAAAQLAAAGVCVDVCYTSTLKRTIKTAWLVLEALDSFNTPVERRWRLNERMYGALTGLNKDETRRFLGESGFEELRRVPPPLERGSCYDPARSKGGEAAAAAEVPRAESFEDTTARVLPCWRDEILPAAQAGKTVLVVSSKNALRSLIAGISGLPLEDAVHLDVPNGAPLIFRPEDRSLTLLGSGEPLASEVVPAPLAVDEGGGGGGTASRRRG</sequence>
<feature type="signal peptide" evidence="7">
    <location>
        <begin position="1"/>
        <end position="16"/>
    </location>
</feature>
<feature type="binding site" evidence="6">
    <location>
        <begin position="161"/>
        <end position="162"/>
    </location>
    <ligand>
        <name>substrate</name>
    </ligand>
</feature>
<feature type="binding site" evidence="6">
    <location>
        <position position="145"/>
    </location>
    <ligand>
        <name>substrate</name>
    </ligand>
</feature>
<evidence type="ECO:0000256" key="5">
    <source>
        <dbReference type="PIRSR" id="PIRSR613078-1"/>
    </source>
</evidence>
<dbReference type="GO" id="GO:0006096">
    <property type="term" value="P:glycolytic process"/>
    <property type="evidence" value="ECO:0007669"/>
    <property type="project" value="UniProtKB-KW"/>
</dbReference>
<protein>
    <recommendedName>
        <fullName evidence="2">phosphoglycerate mutase (2,3-diphosphoglycerate-dependent)</fullName>
        <ecNumber evidence="2">5.4.2.11</ecNumber>
    </recommendedName>
</protein>
<reference evidence="9" key="1">
    <citation type="journal article" date="2013" name="Nature">
        <title>Pan genome of the phytoplankton Emiliania underpins its global distribution.</title>
        <authorList>
            <person name="Read B.A."/>
            <person name="Kegel J."/>
            <person name="Klute M.J."/>
            <person name="Kuo A."/>
            <person name="Lefebvre S.C."/>
            <person name="Maumus F."/>
            <person name="Mayer C."/>
            <person name="Miller J."/>
            <person name="Monier A."/>
            <person name="Salamov A."/>
            <person name="Young J."/>
            <person name="Aguilar M."/>
            <person name="Claverie J.M."/>
            <person name="Frickenhaus S."/>
            <person name="Gonzalez K."/>
            <person name="Herman E.K."/>
            <person name="Lin Y.C."/>
            <person name="Napier J."/>
            <person name="Ogata H."/>
            <person name="Sarno A.F."/>
            <person name="Shmutz J."/>
            <person name="Schroeder D."/>
            <person name="de Vargas C."/>
            <person name="Verret F."/>
            <person name="von Dassow P."/>
            <person name="Valentin K."/>
            <person name="Van de Peer Y."/>
            <person name="Wheeler G."/>
            <person name="Dacks J.B."/>
            <person name="Delwiche C.F."/>
            <person name="Dyhrman S.T."/>
            <person name="Glockner G."/>
            <person name="John U."/>
            <person name="Richards T."/>
            <person name="Worden A.Z."/>
            <person name="Zhang X."/>
            <person name="Grigoriev I.V."/>
            <person name="Allen A.E."/>
            <person name="Bidle K."/>
            <person name="Borodovsky M."/>
            <person name="Bowler C."/>
            <person name="Brownlee C."/>
            <person name="Cock J.M."/>
            <person name="Elias M."/>
            <person name="Gladyshev V.N."/>
            <person name="Groth M."/>
            <person name="Guda C."/>
            <person name="Hadaegh A."/>
            <person name="Iglesias-Rodriguez M.D."/>
            <person name="Jenkins J."/>
            <person name="Jones B.M."/>
            <person name="Lawson T."/>
            <person name="Leese F."/>
            <person name="Lindquist E."/>
            <person name="Lobanov A."/>
            <person name="Lomsadze A."/>
            <person name="Malik S.B."/>
            <person name="Marsh M.E."/>
            <person name="Mackinder L."/>
            <person name="Mock T."/>
            <person name="Mueller-Roeber B."/>
            <person name="Pagarete A."/>
            <person name="Parker M."/>
            <person name="Probert I."/>
            <person name="Quesneville H."/>
            <person name="Raines C."/>
            <person name="Rensing S.A."/>
            <person name="Riano-Pachon D.M."/>
            <person name="Richier S."/>
            <person name="Rokitta S."/>
            <person name="Shiraiwa Y."/>
            <person name="Soanes D.M."/>
            <person name="van der Giezen M."/>
            <person name="Wahlund T.M."/>
            <person name="Williams B."/>
            <person name="Wilson W."/>
            <person name="Wolfe G."/>
            <person name="Wurch L.L."/>
        </authorList>
    </citation>
    <scope>NUCLEOTIDE SEQUENCE</scope>
</reference>
<dbReference type="RefSeq" id="XP_005758593.1">
    <property type="nucleotide sequence ID" value="XM_005758536.1"/>
</dbReference>
<keyword evidence="4" id="KW-0413">Isomerase</keyword>
<feature type="binding site" evidence="6">
    <location>
        <begin position="68"/>
        <end position="69"/>
    </location>
    <ligand>
        <name>substrate</name>
    </ligand>
</feature>
<dbReference type="InterPro" id="IPR005952">
    <property type="entry name" value="Phosphogly_mut1"/>
</dbReference>
<feature type="active site" description="Tele-phosphohistidine intermediate" evidence="5">
    <location>
        <position position="56"/>
    </location>
</feature>
<evidence type="ECO:0000256" key="3">
    <source>
        <dbReference type="ARBA" id="ARBA00023152"/>
    </source>
</evidence>
<evidence type="ECO:0000256" key="1">
    <source>
        <dbReference type="ARBA" id="ARBA00006717"/>
    </source>
</evidence>
<comment type="similarity">
    <text evidence="1">Belongs to the phosphoglycerate mutase family. BPG-dependent PGAM subfamily.</text>
</comment>
<evidence type="ECO:0000313" key="8">
    <source>
        <dbReference type="EnsemblProtists" id="EOD06164"/>
    </source>
</evidence>
<dbReference type="eggNOG" id="KOG0235">
    <property type="taxonomic scope" value="Eukaryota"/>
</dbReference>
<feature type="binding site" evidence="6">
    <location>
        <begin position="134"/>
        <end position="137"/>
    </location>
    <ligand>
        <name>substrate</name>
    </ligand>
</feature>
<dbReference type="PANTHER" id="PTHR11931">
    <property type="entry name" value="PHOSPHOGLYCERATE MUTASE"/>
    <property type="match status" value="1"/>
</dbReference>
<feature type="chain" id="PRO_5044285559" description="phosphoglycerate mutase (2,3-diphosphoglycerate-dependent)" evidence="7">
    <location>
        <begin position="17"/>
        <end position="299"/>
    </location>
</feature>
<dbReference type="NCBIfam" id="TIGR01258">
    <property type="entry name" value="pgm_1"/>
    <property type="match status" value="1"/>
</dbReference>
<dbReference type="HOGENOM" id="CLU_033323_1_5_1"/>
<dbReference type="KEGG" id="ehx:EMIHUDRAFT_428475"/>
<dbReference type="EnsemblProtists" id="EOD06164">
    <property type="protein sequence ID" value="EOD06164"/>
    <property type="gene ID" value="EMIHUDRAFT_428475"/>
</dbReference>
<reference evidence="8" key="2">
    <citation type="submission" date="2024-10" db="UniProtKB">
        <authorList>
            <consortium name="EnsemblProtists"/>
        </authorList>
    </citation>
    <scope>IDENTIFICATION</scope>
</reference>
<dbReference type="Gene3D" id="3.40.50.1240">
    <property type="entry name" value="Phosphoglycerate mutase-like"/>
    <property type="match status" value="1"/>
</dbReference>
<dbReference type="Proteomes" id="UP000013827">
    <property type="component" value="Unassembled WGS sequence"/>
</dbReference>
<dbReference type="PaxDb" id="2903-EOD06164"/>
<dbReference type="CDD" id="cd07067">
    <property type="entry name" value="HP_PGM_like"/>
    <property type="match status" value="1"/>
</dbReference>
<name>A0A0D3I4H9_EMIH1</name>
<dbReference type="SUPFAM" id="SSF53254">
    <property type="entry name" value="Phosphoglycerate mutase-like"/>
    <property type="match status" value="1"/>
</dbReference>
<dbReference type="InterPro" id="IPR029033">
    <property type="entry name" value="His_PPase_superfam"/>
</dbReference>
<dbReference type="InterPro" id="IPR013078">
    <property type="entry name" value="His_Pase_superF_clade-1"/>
</dbReference>
<keyword evidence="7" id="KW-0732">Signal</keyword>
<dbReference type="GO" id="GO:0004619">
    <property type="term" value="F:phosphoglycerate mutase activity"/>
    <property type="evidence" value="ECO:0007669"/>
    <property type="project" value="UniProtKB-EC"/>
</dbReference>
<dbReference type="HAMAP" id="MF_01039">
    <property type="entry name" value="PGAM_GpmA"/>
    <property type="match status" value="1"/>
</dbReference>
<dbReference type="SMART" id="SM00855">
    <property type="entry name" value="PGAM"/>
    <property type="match status" value="1"/>
</dbReference>
<dbReference type="OMA" id="GNDERYQ"/>
<feature type="binding site" evidence="6">
    <location>
        <position position="107"/>
    </location>
    <ligand>
        <name>substrate</name>
    </ligand>
</feature>
<evidence type="ECO:0000313" key="9">
    <source>
        <dbReference type="Proteomes" id="UP000013827"/>
    </source>
</evidence>
<feature type="active site" description="Proton donor/acceptor" evidence="5">
    <location>
        <position position="134"/>
    </location>
</feature>
<proteinExistence type="inferred from homology"/>
<keyword evidence="3" id="KW-0324">Glycolysis</keyword>
<accession>A0A0D3I4H9</accession>
<feature type="binding site" evidence="6">
    <location>
        <begin position="55"/>
        <end position="62"/>
    </location>
    <ligand>
        <name>substrate</name>
    </ligand>
</feature>
<evidence type="ECO:0000256" key="6">
    <source>
        <dbReference type="PIRSR" id="PIRSR613078-2"/>
    </source>
</evidence>
<dbReference type="EC" id="5.4.2.11" evidence="2"/>
<evidence type="ECO:0000256" key="2">
    <source>
        <dbReference type="ARBA" id="ARBA00012028"/>
    </source>
</evidence>
<keyword evidence="9" id="KW-1185">Reference proteome</keyword>
<organism evidence="8 9">
    <name type="scientific">Emiliania huxleyi (strain CCMP1516)</name>
    <dbReference type="NCBI Taxonomy" id="280463"/>
    <lineage>
        <taxon>Eukaryota</taxon>
        <taxon>Haptista</taxon>
        <taxon>Haptophyta</taxon>
        <taxon>Prymnesiophyceae</taxon>
        <taxon>Isochrysidales</taxon>
        <taxon>Noelaerhabdaceae</taxon>
        <taxon>Emiliania</taxon>
    </lineage>
</organism>
<dbReference type="Pfam" id="PF00300">
    <property type="entry name" value="His_Phos_1"/>
    <property type="match status" value="2"/>
</dbReference>
<dbReference type="GeneID" id="17252269"/>
<evidence type="ECO:0000256" key="4">
    <source>
        <dbReference type="ARBA" id="ARBA00023235"/>
    </source>
</evidence>